<keyword evidence="2" id="KW-1133">Transmembrane helix</keyword>
<comment type="caution">
    <text evidence="3">The sequence shown here is derived from an EMBL/GenBank/DDBJ whole genome shotgun (WGS) entry which is preliminary data.</text>
</comment>
<dbReference type="PANTHER" id="PTHR31170">
    <property type="entry name" value="BNAC04G53230D PROTEIN"/>
    <property type="match status" value="1"/>
</dbReference>
<dbReference type="InterPro" id="IPR004158">
    <property type="entry name" value="DUF247_pln"/>
</dbReference>
<protein>
    <submittedName>
        <fullName evidence="3">Uncharacterized protein</fullName>
    </submittedName>
</protein>
<gene>
    <name evidence="3" type="ORF">RND81_05G029200</name>
</gene>
<feature type="region of interest" description="Disordered" evidence="1">
    <location>
        <begin position="1"/>
        <end position="20"/>
    </location>
</feature>
<dbReference type="PANTHER" id="PTHR31170:SF21">
    <property type="match status" value="1"/>
</dbReference>
<keyword evidence="2" id="KW-0812">Transmembrane</keyword>
<dbReference type="EMBL" id="JBDFQZ010000005">
    <property type="protein sequence ID" value="KAK9723841.1"/>
    <property type="molecule type" value="Genomic_DNA"/>
</dbReference>
<feature type="transmembrane region" description="Helical" evidence="2">
    <location>
        <begin position="428"/>
        <end position="449"/>
    </location>
</feature>
<proteinExistence type="predicted"/>
<name>A0AAW1KQF8_SAPOF</name>
<dbReference type="Pfam" id="PF03140">
    <property type="entry name" value="DUF247"/>
    <property type="match status" value="1"/>
</dbReference>
<dbReference type="Proteomes" id="UP001443914">
    <property type="component" value="Unassembled WGS sequence"/>
</dbReference>
<accession>A0AAW1KQF8</accession>
<evidence type="ECO:0000313" key="4">
    <source>
        <dbReference type="Proteomes" id="UP001443914"/>
    </source>
</evidence>
<evidence type="ECO:0000256" key="2">
    <source>
        <dbReference type="SAM" id="Phobius"/>
    </source>
</evidence>
<sequence length="459" mass="52915">MATNLTNQTHHHNHDHNHDTTDVISIDVNRLEAIQKKITTEPTILSKAVGRGTSSIFKVPNSFTQVNGQLYQPQIVSIGPLHHGLTHVQMMEEHKYQYLGQFLARHDLTLLTLFQTLARHEPDIRESYSETIDFETQELLEMMVVDGCFIIELFRKVAKIVPFQGDDPIASMSWIFPALLRDLHRLENQIPYFVLQILFDLSDEIDDCDNNYEGLKYNLATLCLDFFNYTLQRPNDVIWSYKDLQPKHLLDLLRSSFITPHLDQKGPLERSSTPSHVILSVSKLRRAGIQLRPGQAQTFLAVKFKRGVIEMPTVTFDDFMSSLIANCVAFEQCHKNCSTYFTTYATLVDCLVNTAKDVEHLCDHNIIENYFGTEAEIATFVNNLGKEVAFDIDQCYLAQLFDDVNTYYKNSWHVHWASFKYTYFNTPWSFISALAALVLLVLTICQTLYTMIPYYQNKN</sequence>
<evidence type="ECO:0000313" key="3">
    <source>
        <dbReference type="EMBL" id="KAK9723841.1"/>
    </source>
</evidence>
<organism evidence="3 4">
    <name type="scientific">Saponaria officinalis</name>
    <name type="common">Common soapwort</name>
    <name type="synonym">Lychnis saponaria</name>
    <dbReference type="NCBI Taxonomy" id="3572"/>
    <lineage>
        <taxon>Eukaryota</taxon>
        <taxon>Viridiplantae</taxon>
        <taxon>Streptophyta</taxon>
        <taxon>Embryophyta</taxon>
        <taxon>Tracheophyta</taxon>
        <taxon>Spermatophyta</taxon>
        <taxon>Magnoliopsida</taxon>
        <taxon>eudicotyledons</taxon>
        <taxon>Gunneridae</taxon>
        <taxon>Pentapetalae</taxon>
        <taxon>Caryophyllales</taxon>
        <taxon>Caryophyllaceae</taxon>
        <taxon>Caryophylleae</taxon>
        <taxon>Saponaria</taxon>
    </lineage>
</organism>
<evidence type="ECO:0000256" key="1">
    <source>
        <dbReference type="SAM" id="MobiDB-lite"/>
    </source>
</evidence>
<keyword evidence="4" id="KW-1185">Reference proteome</keyword>
<keyword evidence="2" id="KW-0472">Membrane</keyword>
<reference evidence="3" key="1">
    <citation type="submission" date="2024-03" db="EMBL/GenBank/DDBJ databases">
        <title>WGS assembly of Saponaria officinalis var. Norfolk2.</title>
        <authorList>
            <person name="Jenkins J."/>
            <person name="Shu S."/>
            <person name="Grimwood J."/>
            <person name="Barry K."/>
            <person name="Goodstein D."/>
            <person name="Schmutz J."/>
            <person name="Leebens-Mack J."/>
            <person name="Osbourn A."/>
        </authorList>
    </citation>
    <scope>NUCLEOTIDE SEQUENCE [LARGE SCALE GENOMIC DNA]</scope>
    <source>
        <strain evidence="3">JIC</strain>
    </source>
</reference>
<dbReference type="AlphaFoldDB" id="A0AAW1KQF8"/>